<dbReference type="PROSITE" id="PS50206">
    <property type="entry name" value="RHODANESE_3"/>
    <property type="match status" value="1"/>
</dbReference>
<dbReference type="InterPro" id="IPR036873">
    <property type="entry name" value="Rhodanese-like_dom_sf"/>
</dbReference>
<dbReference type="Pfam" id="PF00581">
    <property type="entry name" value="Rhodanese"/>
    <property type="match status" value="1"/>
</dbReference>
<organism evidence="2 3">
    <name type="scientific">Candidatus Nitrospira allomarina</name>
    <dbReference type="NCBI Taxonomy" id="3020900"/>
    <lineage>
        <taxon>Bacteria</taxon>
        <taxon>Pseudomonadati</taxon>
        <taxon>Nitrospirota</taxon>
        <taxon>Nitrospiria</taxon>
        <taxon>Nitrospirales</taxon>
        <taxon>Nitrospiraceae</taxon>
        <taxon>Nitrospira</taxon>
    </lineage>
</organism>
<dbReference type="RefSeq" id="WP_312642643.1">
    <property type="nucleotide sequence ID" value="NZ_CP116967.1"/>
</dbReference>
<dbReference type="SUPFAM" id="SSF52821">
    <property type="entry name" value="Rhodanese/Cell cycle control phosphatase"/>
    <property type="match status" value="1"/>
</dbReference>
<feature type="domain" description="Rhodanese" evidence="1">
    <location>
        <begin position="46"/>
        <end position="137"/>
    </location>
</feature>
<dbReference type="CDD" id="cd00158">
    <property type="entry name" value="RHOD"/>
    <property type="match status" value="1"/>
</dbReference>
<dbReference type="EMBL" id="CP116967">
    <property type="protein sequence ID" value="WNM57761.1"/>
    <property type="molecule type" value="Genomic_DNA"/>
</dbReference>
<protein>
    <submittedName>
        <fullName evidence="2">Rhodanese-like domain-containing protein</fullName>
    </submittedName>
</protein>
<proteinExistence type="predicted"/>
<keyword evidence="3" id="KW-1185">Reference proteome</keyword>
<dbReference type="PANTHER" id="PTHR44086:SF10">
    <property type="entry name" value="THIOSULFATE SULFURTRANSFERASE_RHODANESE-LIKE DOMAIN-CONTAINING PROTEIN 3"/>
    <property type="match status" value="1"/>
</dbReference>
<evidence type="ECO:0000313" key="2">
    <source>
        <dbReference type="EMBL" id="WNM57761.1"/>
    </source>
</evidence>
<dbReference type="GO" id="GO:0004792">
    <property type="term" value="F:thiosulfate-cyanide sulfurtransferase activity"/>
    <property type="evidence" value="ECO:0007669"/>
    <property type="project" value="TreeGrafter"/>
</dbReference>
<gene>
    <name evidence="2" type="ORF">PP769_17590</name>
</gene>
<name>A0AA96GHE1_9BACT</name>
<dbReference type="SMART" id="SM00450">
    <property type="entry name" value="RHOD"/>
    <property type="match status" value="1"/>
</dbReference>
<evidence type="ECO:0000259" key="1">
    <source>
        <dbReference type="PROSITE" id="PS50206"/>
    </source>
</evidence>
<dbReference type="InterPro" id="IPR001763">
    <property type="entry name" value="Rhodanese-like_dom"/>
</dbReference>
<dbReference type="KEGG" id="nall:PP769_17590"/>
<dbReference type="Gene3D" id="3.40.250.10">
    <property type="entry name" value="Rhodanese-like domain"/>
    <property type="match status" value="1"/>
</dbReference>
<dbReference type="AlphaFoldDB" id="A0AA96GHE1"/>
<accession>A0AA96GHE1</accession>
<dbReference type="Proteomes" id="UP001302719">
    <property type="component" value="Chromosome"/>
</dbReference>
<dbReference type="PANTHER" id="PTHR44086">
    <property type="entry name" value="THIOSULFATE SULFURTRANSFERASE RDL2, MITOCHONDRIAL-RELATED"/>
    <property type="match status" value="1"/>
</dbReference>
<evidence type="ECO:0000313" key="3">
    <source>
        <dbReference type="Proteomes" id="UP001302719"/>
    </source>
</evidence>
<sequence length="139" mass="15602">MKRLSFSLTIALLFLGWGNPTIVTAEPYLLTVQQLKAGLEKASQPKQKGFVLVDVRSPDEHMSGFIPGTDFNIDFREMQGRHQELNAQLDQHIVVYCQSGHRSNIAAETLMGLGYQHVYNVEGSMNAWTEAGYPIEHPK</sequence>
<reference evidence="2 3" key="1">
    <citation type="submission" date="2023-01" db="EMBL/GenBank/DDBJ databases">
        <title>Cultivation and genomic characterization of new, ubiquitous marine nitrite-oxidizing bacteria from the Nitrospirales.</title>
        <authorList>
            <person name="Mueller A.J."/>
            <person name="Daebeler A."/>
            <person name="Herbold C.W."/>
            <person name="Kirkegaard R.H."/>
            <person name="Daims H."/>
        </authorList>
    </citation>
    <scope>NUCLEOTIDE SEQUENCE [LARGE SCALE GENOMIC DNA]</scope>
    <source>
        <strain evidence="2 3">VA</strain>
    </source>
</reference>